<dbReference type="PROSITE" id="PS50088">
    <property type="entry name" value="ANK_REPEAT"/>
    <property type="match status" value="1"/>
</dbReference>
<evidence type="ECO:0000256" key="1">
    <source>
        <dbReference type="PROSITE-ProRule" id="PRU00023"/>
    </source>
</evidence>
<keyword evidence="4" id="KW-1185">Reference proteome</keyword>
<evidence type="ECO:0000256" key="2">
    <source>
        <dbReference type="SAM" id="MobiDB-lite"/>
    </source>
</evidence>
<keyword evidence="1" id="KW-0040">ANK repeat</keyword>
<feature type="repeat" description="ANK" evidence="1">
    <location>
        <begin position="54"/>
        <end position="86"/>
    </location>
</feature>
<dbReference type="InterPro" id="IPR036770">
    <property type="entry name" value="Ankyrin_rpt-contain_sf"/>
</dbReference>
<gene>
    <name evidence="3" type="ORF">DIABBA_LOCUS4302</name>
</gene>
<protein>
    <recommendedName>
        <fullName evidence="5">Ankyrin repeat domain-containing protein 40</fullName>
    </recommendedName>
</protein>
<sequence>MYMTILKVGLSGDSKNMANILEEKLREAVSIGDVESVNLLLSQKINVNSQNNMNGWTALHWAYKRGNNHLIKLLIDHGANRDIRNSKGQTPEEVSPDYVDLNSKDKSSVDGLNYVPNYLKNPPVSVDLGTGHKKQKTTDYRNGSVPTSSSEEEVLVLKVKISSSDPDYIEIEISKSSLTYANLLRVCCQELGILESQVERIRRLPNIRLRNDKDVKRLQFYHSLEVVLTSPLHQE</sequence>
<dbReference type="Gene3D" id="1.25.40.20">
    <property type="entry name" value="Ankyrin repeat-containing domain"/>
    <property type="match status" value="1"/>
</dbReference>
<dbReference type="PANTHER" id="PTHR24192:SF3">
    <property type="entry name" value="ANKYRIN REPEAT DOMAIN 40"/>
    <property type="match status" value="1"/>
</dbReference>
<dbReference type="PANTHER" id="PTHR24192">
    <property type="entry name" value="ANKYRIN REPEAT DOMAIN 40"/>
    <property type="match status" value="1"/>
</dbReference>
<organism evidence="3 4">
    <name type="scientific">Diabrotica balteata</name>
    <name type="common">Banded cucumber beetle</name>
    <dbReference type="NCBI Taxonomy" id="107213"/>
    <lineage>
        <taxon>Eukaryota</taxon>
        <taxon>Metazoa</taxon>
        <taxon>Ecdysozoa</taxon>
        <taxon>Arthropoda</taxon>
        <taxon>Hexapoda</taxon>
        <taxon>Insecta</taxon>
        <taxon>Pterygota</taxon>
        <taxon>Neoptera</taxon>
        <taxon>Endopterygota</taxon>
        <taxon>Coleoptera</taxon>
        <taxon>Polyphaga</taxon>
        <taxon>Cucujiformia</taxon>
        <taxon>Chrysomeloidea</taxon>
        <taxon>Chrysomelidae</taxon>
        <taxon>Galerucinae</taxon>
        <taxon>Diabroticina</taxon>
        <taxon>Diabroticites</taxon>
        <taxon>Diabrotica</taxon>
    </lineage>
</organism>
<dbReference type="OrthoDB" id="496981at2759"/>
<dbReference type="Proteomes" id="UP001153709">
    <property type="component" value="Chromosome 3"/>
</dbReference>
<accession>A0A9N9STU8</accession>
<evidence type="ECO:0000313" key="4">
    <source>
        <dbReference type="Proteomes" id="UP001153709"/>
    </source>
</evidence>
<evidence type="ECO:0000313" key="3">
    <source>
        <dbReference type="EMBL" id="CAG9830609.1"/>
    </source>
</evidence>
<proteinExistence type="predicted"/>
<reference evidence="3" key="1">
    <citation type="submission" date="2022-01" db="EMBL/GenBank/DDBJ databases">
        <authorList>
            <person name="King R."/>
        </authorList>
    </citation>
    <scope>NUCLEOTIDE SEQUENCE</scope>
</reference>
<dbReference type="AlphaFoldDB" id="A0A9N9STU8"/>
<feature type="region of interest" description="Disordered" evidence="2">
    <location>
        <begin position="125"/>
        <end position="147"/>
    </location>
</feature>
<dbReference type="EMBL" id="OU898278">
    <property type="protein sequence ID" value="CAG9830609.1"/>
    <property type="molecule type" value="Genomic_DNA"/>
</dbReference>
<dbReference type="SUPFAM" id="SSF48403">
    <property type="entry name" value="Ankyrin repeat"/>
    <property type="match status" value="1"/>
</dbReference>
<name>A0A9N9STU8_DIABA</name>
<evidence type="ECO:0008006" key="5">
    <source>
        <dbReference type="Google" id="ProtNLM"/>
    </source>
</evidence>
<dbReference type="SMART" id="SM00248">
    <property type="entry name" value="ANK"/>
    <property type="match status" value="2"/>
</dbReference>
<dbReference type="InterPro" id="IPR039195">
    <property type="entry name" value="ANKRD40"/>
</dbReference>
<dbReference type="InterPro" id="IPR002110">
    <property type="entry name" value="Ankyrin_rpt"/>
</dbReference>
<dbReference type="Pfam" id="PF12796">
    <property type="entry name" value="Ank_2"/>
    <property type="match status" value="1"/>
</dbReference>
<dbReference type="PROSITE" id="PS50297">
    <property type="entry name" value="ANK_REP_REGION"/>
    <property type="match status" value="1"/>
</dbReference>